<name>A0A2S0MUC4_9RHOB</name>
<feature type="domain" description="Imelysin-like" evidence="4">
    <location>
        <begin position="45"/>
        <end position="315"/>
    </location>
</feature>
<gene>
    <name evidence="5" type="ORF">C6Y53_18570</name>
</gene>
<evidence type="ECO:0000256" key="1">
    <source>
        <dbReference type="ARBA" id="ARBA00004196"/>
    </source>
</evidence>
<dbReference type="RefSeq" id="WP_106473804.1">
    <property type="nucleotide sequence ID" value="NZ_CP027665.1"/>
</dbReference>
<feature type="signal peptide" evidence="3">
    <location>
        <begin position="1"/>
        <end position="20"/>
    </location>
</feature>
<evidence type="ECO:0000256" key="3">
    <source>
        <dbReference type="SAM" id="SignalP"/>
    </source>
</evidence>
<accession>A0A2S0MUC4</accession>
<dbReference type="AlphaFoldDB" id="A0A2S0MUC4"/>
<dbReference type="Proteomes" id="UP000237655">
    <property type="component" value="Chromosome"/>
</dbReference>
<dbReference type="Gene3D" id="1.20.1420.20">
    <property type="entry name" value="M75 peptidase, HXXE motif"/>
    <property type="match status" value="1"/>
</dbReference>
<dbReference type="InterPro" id="IPR018976">
    <property type="entry name" value="Imelysin-like"/>
</dbReference>
<proteinExistence type="predicted"/>
<evidence type="ECO:0000259" key="4">
    <source>
        <dbReference type="Pfam" id="PF09375"/>
    </source>
</evidence>
<dbReference type="InterPro" id="IPR038352">
    <property type="entry name" value="Imelysin_sf"/>
</dbReference>
<protein>
    <submittedName>
        <fullName evidence="5">Imelysin family protein</fullName>
    </submittedName>
</protein>
<keyword evidence="6" id="KW-1185">Reference proteome</keyword>
<dbReference type="Pfam" id="PF09375">
    <property type="entry name" value="Peptidase_M75"/>
    <property type="match status" value="1"/>
</dbReference>
<keyword evidence="2 3" id="KW-0732">Signal</keyword>
<dbReference type="KEGG" id="thas:C6Y53_18570"/>
<organism evidence="5 6">
    <name type="scientific">Pukyongiella litopenaei</name>
    <dbReference type="NCBI Taxonomy" id="2605946"/>
    <lineage>
        <taxon>Bacteria</taxon>
        <taxon>Pseudomonadati</taxon>
        <taxon>Pseudomonadota</taxon>
        <taxon>Alphaproteobacteria</taxon>
        <taxon>Rhodobacterales</taxon>
        <taxon>Paracoccaceae</taxon>
        <taxon>Pukyongiella</taxon>
    </lineage>
</organism>
<evidence type="ECO:0000313" key="6">
    <source>
        <dbReference type="Proteomes" id="UP000237655"/>
    </source>
</evidence>
<reference evidence="6" key="1">
    <citation type="submission" date="2018-03" db="EMBL/GenBank/DDBJ databases">
        <title>Genomic analysis of the strain SH-1 isolated from shrimp intestine.</title>
        <authorList>
            <person name="Kim Y.-S."/>
            <person name="Kim S.-E."/>
            <person name="Kim K.-H."/>
        </authorList>
    </citation>
    <scope>NUCLEOTIDE SEQUENCE [LARGE SCALE GENOMIC DNA]</scope>
    <source>
        <strain evidence="6">SH-1</strain>
    </source>
</reference>
<sequence>MRCRFTIFAATLCLCGPAAAETALSDTVALAVSDHVLPAVSAFEQGAGRLDDTARAGCGAGPDRLRAAFHATVDDWTRMSHLRFGPTEDEDRAFAIAFWPDSRGKTPKALAGLLSGDAALLEDADAFRQVSIAARGLYALEFLLFDEPTMTTGSAAARCLLVRAIARDVAANAVAIAGAWRGGYAADLTEPGEGRRYRSDTEAAQELFKALSTGLQFTADARLGRPLGGFDRPRPNRAELYRSGRSLRQVWLSLEATRDLALILAAGAPDLADRLDQAYAHALRQVDALADPSLAGVADPQGRLRIEALQQLVNDIRDLVTTELGPILGVAAGFNSLDGD</sequence>
<feature type="chain" id="PRO_5015477625" evidence="3">
    <location>
        <begin position="21"/>
        <end position="340"/>
    </location>
</feature>
<dbReference type="EMBL" id="CP027665">
    <property type="protein sequence ID" value="AVO39500.1"/>
    <property type="molecule type" value="Genomic_DNA"/>
</dbReference>
<evidence type="ECO:0000256" key="2">
    <source>
        <dbReference type="ARBA" id="ARBA00022729"/>
    </source>
</evidence>
<dbReference type="CDD" id="cd14659">
    <property type="entry name" value="Imelysin-like_IPPA"/>
    <property type="match status" value="1"/>
</dbReference>
<dbReference type="InterPro" id="IPR034984">
    <property type="entry name" value="Imelysin-like_IPPA"/>
</dbReference>
<comment type="subcellular location">
    <subcellularLocation>
        <location evidence="1">Cell envelope</location>
    </subcellularLocation>
</comment>
<evidence type="ECO:0000313" key="5">
    <source>
        <dbReference type="EMBL" id="AVO39500.1"/>
    </source>
</evidence>
<dbReference type="GO" id="GO:0030313">
    <property type="term" value="C:cell envelope"/>
    <property type="evidence" value="ECO:0007669"/>
    <property type="project" value="UniProtKB-SubCell"/>
</dbReference>